<dbReference type="InterPro" id="IPR050416">
    <property type="entry name" value="FAD-linked_Oxidoreductase"/>
</dbReference>
<dbReference type="EMBL" id="NAJQ01000292">
    <property type="protein sequence ID" value="TKA72807.1"/>
    <property type="molecule type" value="Genomic_DNA"/>
</dbReference>
<dbReference type="GO" id="GO:0004631">
    <property type="term" value="F:phosphomevalonate kinase activity"/>
    <property type="evidence" value="ECO:0007669"/>
    <property type="project" value="InterPro"/>
</dbReference>
<dbReference type="InterPro" id="IPR005919">
    <property type="entry name" value="Pmev_kin_anim"/>
</dbReference>
<dbReference type="STRING" id="329884.A0A4U0XAG6"/>
<comment type="caution">
    <text evidence="5">The sequence shown here is derived from an EMBL/GenBank/DDBJ whole genome shotgun (WGS) entry which is preliminary data.</text>
</comment>
<keyword evidence="2" id="KW-0285">Flavoprotein</keyword>
<protein>
    <recommendedName>
        <fullName evidence="7">FAD-binding PCMH-type domain-containing protein</fullName>
    </recommendedName>
</protein>
<dbReference type="Pfam" id="PF04275">
    <property type="entry name" value="P-mevalo_kinase"/>
    <property type="match status" value="1"/>
</dbReference>
<dbReference type="InterPro" id="IPR027417">
    <property type="entry name" value="P-loop_NTPase"/>
</dbReference>
<keyword evidence="3" id="KW-0274">FAD</keyword>
<name>A0A4U0XAG6_9PEZI</name>
<evidence type="ECO:0000256" key="3">
    <source>
        <dbReference type="ARBA" id="ARBA00022827"/>
    </source>
</evidence>
<dbReference type="GO" id="GO:0006695">
    <property type="term" value="P:cholesterol biosynthetic process"/>
    <property type="evidence" value="ECO:0007669"/>
    <property type="project" value="InterPro"/>
</dbReference>
<dbReference type="Gene3D" id="3.40.462.20">
    <property type="match status" value="1"/>
</dbReference>
<dbReference type="OrthoDB" id="363185at2759"/>
<organism evidence="5 6">
    <name type="scientific">Friedmanniomyces simplex</name>
    <dbReference type="NCBI Taxonomy" id="329884"/>
    <lineage>
        <taxon>Eukaryota</taxon>
        <taxon>Fungi</taxon>
        <taxon>Dikarya</taxon>
        <taxon>Ascomycota</taxon>
        <taxon>Pezizomycotina</taxon>
        <taxon>Dothideomycetes</taxon>
        <taxon>Dothideomycetidae</taxon>
        <taxon>Mycosphaerellales</taxon>
        <taxon>Teratosphaeriaceae</taxon>
        <taxon>Friedmanniomyces</taxon>
    </lineage>
</organism>
<dbReference type="Gene3D" id="3.40.50.300">
    <property type="entry name" value="P-loop containing nucleotide triphosphate hydrolases"/>
    <property type="match status" value="1"/>
</dbReference>
<evidence type="ECO:0000313" key="5">
    <source>
        <dbReference type="EMBL" id="TKA72807.1"/>
    </source>
</evidence>
<dbReference type="UniPathway" id="UPA00057">
    <property type="reaction ID" value="UER00099"/>
</dbReference>
<keyword evidence="6" id="KW-1185">Reference proteome</keyword>
<dbReference type="Gene3D" id="3.30.465.10">
    <property type="match status" value="1"/>
</dbReference>
<reference evidence="5 6" key="1">
    <citation type="submission" date="2017-03" db="EMBL/GenBank/DDBJ databases">
        <title>Genomes of endolithic fungi from Antarctica.</title>
        <authorList>
            <person name="Coleine C."/>
            <person name="Masonjones S."/>
            <person name="Stajich J.E."/>
        </authorList>
    </citation>
    <scope>NUCLEOTIDE SEQUENCE [LARGE SCALE GENOMIC DNA]</scope>
    <source>
        <strain evidence="5 6">CCFEE 5184</strain>
    </source>
</reference>
<keyword evidence="4" id="KW-0560">Oxidoreductase</keyword>
<evidence type="ECO:0000256" key="1">
    <source>
        <dbReference type="ARBA" id="ARBA00005466"/>
    </source>
</evidence>
<sequence>MAAGLTIPLGGRPSVGAGLWLQGGIGHLMRLYGLACDAIVGAVVVSVASAQTLCVGHVPEEDQPMGAIRPEDEDDLLWAIRGAGTNFGVVVSVTFKADRAPTYRVRNWLVSLSGDVDARLSLKNLDQKVASRLPRTSSVDAYLYFDTDKMRLAVTMFECATVDCLSEASAALPTLASTIFGQEDSVTMVDGLGMFETEMYMSKMHGGHGGGKTSAFKRCLFLQDIGVVDVADLLVSALRKRPSQLCYLHLLHGGGAVGDVAADGTAFGCRNWNFACVVTGVWPRQQDDTAAARAAIHWVYSIAHELLPLSSGAYAADLGPDPRDAVLATKAFGPNLPRLSRLKRSLDPANVLAYACPLPKVPAKPSPIILVTGEHGAGKDYCAGVWVTEVIAGLHKGFTARAVSISEAIKRDYAAASGADLNSLLQNRAYKERHRETLTNFYYDQVQRQPRLPQQHFLRVVHSAANVDVLFITGMTDEAPVAQLSHLVPDSKLLELLGAVGVGVESIEVLVVAEFPIHRGRELLRQSGFGRVSVQSLLVFGNA</sequence>
<dbReference type="AlphaFoldDB" id="A0A4U0XAG6"/>
<dbReference type="GO" id="GO:0019287">
    <property type="term" value="P:isopentenyl diphosphate biosynthetic process, mevalonate pathway"/>
    <property type="evidence" value="ECO:0007669"/>
    <property type="project" value="UniProtKB-UniPathway"/>
</dbReference>
<dbReference type="InterPro" id="IPR016169">
    <property type="entry name" value="FAD-bd_PCMH_sub2"/>
</dbReference>
<dbReference type="PANTHER" id="PTHR42973:SF25">
    <property type="entry name" value="PHOSPHOMEVALONATE KINASE"/>
    <property type="match status" value="1"/>
</dbReference>
<accession>A0A4U0XAG6</accession>
<dbReference type="GO" id="GO:0005737">
    <property type="term" value="C:cytoplasm"/>
    <property type="evidence" value="ECO:0007669"/>
    <property type="project" value="InterPro"/>
</dbReference>
<proteinExistence type="inferred from homology"/>
<dbReference type="GO" id="GO:0050660">
    <property type="term" value="F:flavin adenine dinucleotide binding"/>
    <property type="evidence" value="ECO:0007669"/>
    <property type="project" value="InterPro"/>
</dbReference>
<dbReference type="InterPro" id="IPR036318">
    <property type="entry name" value="FAD-bd_PCMH-like_sf"/>
</dbReference>
<dbReference type="PANTHER" id="PTHR42973">
    <property type="entry name" value="BINDING OXIDOREDUCTASE, PUTATIVE (AFU_ORTHOLOGUE AFUA_1G17690)-RELATED"/>
    <property type="match status" value="1"/>
</dbReference>
<evidence type="ECO:0000256" key="2">
    <source>
        <dbReference type="ARBA" id="ARBA00022630"/>
    </source>
</evidence>
<dbReference type="SUPFAM" id="SSF56176">
    <property type="entry name" value="FAD-binding/transporter-associated domain-like"/>
    <property type="match status" value="1"/>
</dbReference>
<evidence type="ECO:0000256" key="4">
    <source>
        <dbReference type="ARBA" id="ARBA00023002"/>
    </source>
</evidence>
<dbReference type="GO" id="GO:0016491">
    <property type="term" value="F:oxidoreductase activity"/>
    <property type="evidence" value="ECO:0007669"/>
    <property type="project" value="UniProtKB-KW"/>
</dbReference>
<evidence type="ECO:0000313" key="6">
    <source>
        <dbReference type="Proteomes" id="UP000309340"/>
    </source>
</evidence>
<comment type="similarity">
    <text evidence="1">Belongs to the oxygen-dependent FAD-linked oxidoreductase family.</text>
</comment>
<dbReference type="Proteomes" id="UP000309340">
    <property type="component" value="Unassembled WGS sequence"/>
</dbReference>
<gene>
    <name evidence="5" type="ORF">B0A55_09532</name>
</gene>
<evidence type="ECO:0008006" key="7">
    <source>
        <dbReference type="Google" id="ProtNLM"/>
    </source>
</evidence>